<dbReference type="GO" id="GO:0009424">
    <property type="term" value="C:bacterial-type flagellum hook"/>
    <property type="evidence" value="ECO:0007669"/>
    <property type="project" value="TreeGrafter"/>
</dbReference>
<dbReference type="Pfam" id="PF22692">
    <property type="entry name" value="LlgE_F_G_D1"/>
    <property type="match status" value="1"/>
</dbReference>
<evidence type="ECO:0000256" key="1">
    <source>
        <dbReference type="ARBA" id="ARBA00004117"/>
    </source>
</evidence>
<dbReference type="PANTHER" id="PTHR30435">
    <property type="entry name" value="FLAGELLAR PROTEIN"/>
    <property type="match status" value="1"/>
</dbReference>
<evidence type="ECO:0000256" key="5">
    <source>
        <dbReference type="RuleBase" id="RU362116"/>
    </source>
</evidence>
<keyword evidence="10" id="KW-0282">Flagellum</keyword>
<evidence type="ECO:0000256" key="4">
    <source>
        <dbReference type="ARBA" id="ARBA00023143"/>
    </source>
</evidence>
<accession>A0A285D3B5</accession>
<protein>
    <recommendedName>
        <fullName evidence="3 5">Flagellar hook protein FlgE</fullName>
    </recommendedName>
</protein>
<dbReference type="InterPro" id="IPR011491">
    <property type="entry name" value="FlgE_D2"/>
</dbReference>
<dbReference type="RefSeq" id="WP_097159593.1">
    <property type="nucleotide sequence ID" value="NZ_JBEPMQ010000007.1"/>
</dbReference>
<evidence type="ECO:0000256" key="2">
    <source>
        <dbReference type="ARBA" id="ARBA00009677"/>
    </source>
</evidence>
<dbReference type="OrthoDB" id="9804559at2"/>
<dbReference type="PANTHER" id="PTHR30435:SF1">
    <property type="entry name" value="FLAGELLAR HOOK PROTEIN FLGE"/>
    <property type="match status" value="1"/>
</dbReference>
<comment type="similarity">
    <text evidence="2 5">Belongs to the flagella basal body rod proteins family.</text>
</comment>
<keyword evidence="11" id="KW-1185">Reference proteome</keyword>
<dbReference type="EMBL" id="OAOP01000007">
    <property type="protein sequence ID" value="SNX73663.1"/>
    <property type="molecule type" value="Genomic_DNA"/>
</dbReference>
<evidence type="ECO:0000259" key="9">
    <source>
        <dbReference type="Pfam" id="PF22692"/>
    </source>
</evidence>
<dbReference type="InterPro" id="IPR019776">
    <property type="entry name" value="Flagellar_basal_body_rod_CS"/>
</dbReference>
<feature type="domain" description="Flagellar basal-body/hook protein C-terminal" evidence="7">
    <location>
        <begin position="347"/>
        <end position="391"/>
    </location>
</feature>
<gene>
    <name evidence="10" type="ORF">SAMN05877753_107171</name>
</gene>
<keyword evidence="4 5" id="KW-0975">Bacterial flagellum</keyword>
<sequence length="393" mass="41423">MLRSMYSGISGLKNFQTKLDVIGNNIANVNTYGFKKGRVTFKDTMNQTMAGATAAQGNMGGKNPMQVGLGATLSSIDTIDTQGSLQTTGRSLDLAINGDGYFVVAQGESLFYTRAGNFYLDDEGTLVTADGYKVQSYQNGVLNDIMINVNAALPARQTTEIVLAGNLPNDAVGTQSISQQIKIIDSLGQSHTIDVEIAPNATQGDWDITFTNNQLGSSSTPTTVRFQAGDPTTVTIPLDTNNDGNAESVTFALDISGLTNNPGSITAMATADGNTAGALESYNIGGYGEINGVYSNGLVVNLGQLALAKFSNPSGLEKAGNNLYRESVNSGRPNNGVPGEGFGSIASSSLEMSNVDLSEEFTEMIVAQRGFQANTRIITTSDEILQELVNLKR</sequence>
<dbReference type="InterPro" id="IPR037058">
    <property type="entry name" value="Falgellar_hook_FlgE_sf"/>
</dbReference>
<dbReference type="NCBIfam" id="TIGR03506">
    <property type="entry name" value="FlgEFG_subfam"/>
    <property type="match status" value="1"/>
</dbReference>
<organism evidence="10 11">
    <name type="scientific">Bacillus oleivorans</name>
    <dbReference type="NCBI Taxonomy" id="1448271"/>
    <lineage>
        <taxon>Bacteria</taxon>
        <taxon>Bacillati</taxon>
        <taxon>Bacillota</taxon>
        <taxon>Bacilli</taxon>
        <taxon>Bacillales</taxon>
        <taxon>Bacillaceae</taxon>
        <taxon>Bacillus</taxon>
    </lineage>
</organism>
<dbReference type="PROSITE" id="PS00588">
    <property type="entry name" value="FLAGELLA_BB_ROD"/>
    <property type="match status" value="1"/>
</dbReference>
<dbReference type="Pfam" id="PF06429">
    <property type="entry name" value="Flg_bbr_C"/>
    <property type="match status" value="1"/>
</dbReference>
<keyword evidence="10" id="KW-0966">Cell projection</keyword>
<dbReference type="SUPFAM" id="SSF117143">
    <property type="entry name" value="Flagellar hook protein flgE"/>
    <property type="match status" value="1"/>
</dbReference>
<dbReference type="Proteomes" id="UP000219546">
    <property type="component" value="Unassembled WGS sequence"/>
</dbReference>
<comment type="function">
    <text evidence="5">A flexible structure which links the flagellar filament to the drive apparatus in the basal body.</text>
</comment>
<dbReference type="Pfam" id="PF07559">
    <property type="entry name" value="FlgE_D2"/>
    <property type="match status" value="1"/>
</dbReference>
<dbReference type="Pfam" id="PF00460">
    <property type="entry name" value="Flg_bb_rod"/>
    <property type="match status" value="1"/>
</dbReference>
<dbReference type="GO" id="GO:0071978">
    <property type="term" value="P:bacterial-type flagellum-dependent swarming motility"/>
    <property type="evidence" value="ECO:0007669"/>
    <property type="project" value="TreeGrafter"/>
</dbReference>
<evidence type="ECO:0000259" key="7">
    <source>
        <dbReference type="Pfam" id="PF06429"/>
    </source>
</evidence>
<evidence type="ECO:0000256" key="3">
    <source>
        <dbReference type="ARBA" id="ARBA00019015"/>
    </source>
</evidence>
<evidence type="ECO:0000313" key="10">
    <source>
        <dbReference type="EMBL" id="SNX73663.1"/>
    </source>
</evidence>
<dbReference type="Gene3D" id="2.60.98.20">
    <property type="entry name" value="Flagellar hook protein FlgE"/>
    <property type="match status" value="1"/>
</dbReference>
<dbReference type="InterPro" id="IPR020013">
    <property type="entry name" value="Flagellar_FlgE/F/G"/>
</dbReference>
<dbReference type="InterPro" id="IPR010930">
    <property type="entry name" value="Flg_bb/hook_C_dom"/>
</dbReference>
<dbReference type="InterPro" id="IPR037925">
    <property type="entry name" value="FlgE/F/G-like"/>
</dbReference>
<comment type="subcellular location">
    <subcellularLocation>
        <location evidence="1 5">Bacterial flagellum basal body</location>
    </subcellularLocation>
</comment>
<name>A0A285D3B5_9BACI</name>
<evidence type="ECO:0000259" key="6">
    <source>
        <dbReference type="Pfam" id="PF00460"/>
    </source>
</evidence>
<dbReference type="GO" id="GO:0009425">
    <property type="term" value="C:bacterial-type flagellum basal body"/>
    <property type="evidence" value="ECO:0007669"/>
    <property type="project" value="UniProtKB-SubCell"/>
</dbReference>
<feature type="domain" description="Flagellar hook protein FlgE/F/G-like D1" evidence="9">
    <location>
        <begin position="95"/>
        <end position="150"/>
    </location>
</feature>
<feature type="domain" description="Flagellar hook protein FlgE D2" evidence="8">
    <location>
        <begin position="168"/>
        <end position="261"/>
    </location>
</feature>
<keyword evidence="10" id="KW-0969">Cilium</keyword>
<dbReference type="InterPro" id="IPR053967">
    <property type="entry name" value="LlgE_F_G-like_D1"/>
</dbReference>
<feature type="domain" description="Flagellar basal body rod protein N-terminal" evidence="6">
    <location>
        <begin position="5"/>
        <end position="35"/>
    </location>
</feature>
<evidence type="ECO:0000313" key="11">
    <source>
        <dbReference type="Proteomes" id="UP000219546"/>
    </source>
</evidence>
<reference evidence="10 11" key="1">
    <citation type="submission" date="2017-08" db="EMBL/GenBank/DDBJ databases">
        <authorList>
            <person name="de Groot N.N."/>
        </authorList>
    </citation>
    <scope>NUCLEOTIDE SEQUENCE [LARGE SCALE GENOMIC DNA]</scope>
    <source>
        <strain evidence="10 11">JC228</strain>
    </source>
</reference>
<evidence type="ECO:0000259" key="8">
    <source>
        <dbReference type="Pfam" id="PF07559"/>
    </source>
</evidence>
<dbReference type="InterPro" id="IPR001444">
    <property type="entry name" value="Flag_bb_rod_N"/>
</dbReference>
<proteinExistence type="inferred from homology"/>
<dbReference type="GO" id="GO:0005829">
    <property type="term" value="C:cytosol"/>
    <property type="evidence" value="ECO:0007669"/>
    <property type="project" value="TreeGrafter"/>
</dbReference>
<dbReference type="AlphaFoldDB" id="A0A285D3B5"/>